<organism evidence="4">
    <name type="scientific">metagenome</name>
    <dbReference type="NCBI Taxonomy" id="256318"/>
    <lineage>
        <taxon>unclassified sequences</taxon>
        <taxon>metagenomes</taxon>
    </lineage>
</organism>
<dbReference type="InterPro" id="IPR001296">
    <property type="entry name" value="Glyco_trans_1"/>
</dbReference>
<dbReference type="Pfam" id="PF13579">
    <property type="entry name" value="Glyco_trans_4_4"/>
    <property type="match status" value="1"/>
</dbReference>
<dbReference type="PANTHER" id="PTHR45947">
    <property type="entry name" value="SULFOQUINOVOSYL TRANSFERASE SQD2"/>
    <property type="match status" value="1"/>
</dbReference>
<gene>
    <name evidence="4" type="ORF">DF3PB_90007</name>
</gene>
<dbReference type="PANTHER" id="PTHR45947:SF3">
    <property type="entry name" value="SULFOQUINOVOSYL TRANSFERASE SQD2"/>
    <property type="match status" value="1"/>
</dbReference>
<keyword evidence="1" id="KW-0472">Membrane</keyword>
<dbReference type="InterPro" id="IPR050194">
    <property type="entry name" value="Glycosyltransferase_grp1"/>
</dbReference>
<dbReference type="AlphaFoldDB" id="A0A380TK13"/>
<protein>
    <submittedName>
        <fullName evidence="4">Glycosyl transferase, group 1</fullName>
        <ecNumber evidence="4">2.4.-.-</ecNumber>
    </submittedName>
</protein>
<keyword evidence="1" id="KW-0812">Transmembrane</keyword>
<proteinExistence type="predicted"/>
<dbReference type="EC" id="2.4.-.-" evidence="4"/>
<dbReference type="SUPFAM" id="SSF53756">
    <property type="entry name" value="UDP-Glycosyltransferase/glycogen phosphorylase"/>
    <property type="match status" value="1"/>
</dbReference>
<feature type="domain" description="Glycosyl transferase family 1" evidence="2">
    <location>
        <begin position="185"/>
        <end position="344"/>
    </location>
</feature>
<keyword evidence="4" id="KW-0808">Transferase</keyword>
<keyword evidence="4" id="KW-0328">Glycosyltransferase</keyword>
<evidence type="ECO:0000259" key="2">
    <source>
        <dbReference type="Pfam" id="PF00534"/>
    </source>
</evidence>
<evidence type="ECO:0000256" key="1">
    <source>
        <dbReference type="SAM" id="Phobius"/>
    </source>
</evidence>
<dbReference type="EMBL" id="UIDG01000645">
    <property type="protein sequence ID" value="SUS08805.1"/>
    <property type="molecule type" value="Genomic_DNA"/>
</dbReference>
<evidence type="ECO:0000259" key="3">
    <source>
        <dbReference type="Pfam" id="PF13579"/>
    </source>
</evidence>
<feature type="transmembrane region" description="Helical" evidence="1">
    <location>
        <begin position="52"/>
        <end position="69"/>
    </location>
</feature>
<dbReference type="InterPro" id="IPR028098">
    <property type="entry name" value="Glyco_trans_4-like_N"/>
</dbReference>
<dbReference type="Pfam" id="PF00534">
    <property type="entry name" value="Glycos_transf_1"/>
    <property type="match status" value="1"/>
</dbReference>
<reference evidence="4" key="1">
    <citation type="submission" date="2018-07" db="EMBL/GenBank/DDBJ databases">
        <authorList>
            <person name="Quirk P.G."/>
            <person name="Krulwich T.A."/>
        </authorList>
    </citation>
    <scope>NUCLEOTIDE SEQUENCE</scope>
</reference>
<dbReference type="GO" id="GO:0016758">
    <property type="term" value="F:hexosyltransferase activity"/>
    <property type="evidence" value="ECO:0007669"/>
    <property type="project" value="TreeGrafter"/>
</dbReference>
<name>A0A380TK13_9ZZZZ</name>
<accession>A0A380TK13</accession>
<keyword evidence="1" id="KW-1133">Transmembrane helix</keyword>
<feature type="domain" description="Glycosyltransferase subfamily 4-like N-terminal" evidence="3">
    <location>
        <begin position="25"/>
        <end position="165"/>
    </location>
</feature>
<dbReference type="CDD" id="cd03794">
    <property type="entry name" value="GT4_WbuB-like"/>
    <property type="match status" value="1"/>
</dbReference>
<sequence length="387" mass="42951">MTVVTCVPNHPHGRVFAGYRNSLWARERCDGIQVLRVLTYATANEGFTRRSLNYALYMLMAILAAAFLSRPDVVISTSPQFFNGLAGYFVSRLKRCPWALEIRDLWPDSIVAVGAIRKPWVIRFLERLEAFAYRKADSIVAVTRSFVPHIEARGGHGKVAVIRNGVDLGLFGDRPYDAELARELAVEGRFVGAYVGTHGMAHGLDTLLDAAQKLAHRPDIAFMMVGDGAEKKRLQARRDDLGLTNVIMLDQQPKEMMPRIWSVCDTSLVLLRKTELFTKVIPSKIFESMAMGKPIILGVRGESLGLVEAADAGIGIEPENADELAAAICRLADDRALYQRMAASGPVHVRAHFDRRKLAMQFLELLEGIVAEHRSAPSTVAEVEQRQ</sequence>
<dbReference type="Gene3D" id="3.40.50.2000">
    <property type="entry name" value="Glycogen Phosphorylase B"/>
    <property type="match status" value="2"/>
</dbReference>
<evidence type="ECO:0000313" key="4">
    <source>
        <dbReference type="EMBL" id="SUS08805.1"/>
    </source>
</evidence>